<dbReference type="InterPro" id="IPR013429">
    <property type="entry name" value="Regulatory_FmdB_Zinc_ribbon"/>
</dbReference>
<evidence type="ECO:0000259" key="1">
    <source>
        <dbReference type="SMART" id="SM00834"/>
    </source>
</evidence>
<name>A0A6J5M783_9CAUD</name>
<evidence type="ECO:0000313" key="2">
    <source>
        <dbReference type="EMBL" id="CAB4141253.1"/>
    </source>
</evidence>
<proteinExistence type="predicted"/>
<dbReference type="Pfam" id="PF09723">
    <property type="entry name" value="Zn_ribbon_8"/>
    <property type="match status" value="1"/>
</dbReference>
<reference evidence="2" key="1">
    <citation type="submission" date="2020-04" db="EMBL/GenBank/DDBJ databases">
        <authorList>
            <person name="Chiriac C."/>
            <person name="Salcher M."/>
            <person name="Ghai R."/>
            <person name="Kavagutti S V."/>
        </authorList>
    </citation>
    <scope>NUCLEOTIDE SEQUENCE</scope>
</reference>
<accession>A0A6J5M783</accession>
<sequence length="87" mass="9963">MPTYEYQCSNCNYCFDKILKIDERKNPENDPCPNCNTEKTITICISSSGVLSPFRVEGLKKPSSQFKDRMSQIRAGLGKSHNLKDHY</sequence>
<dbReference type="SMART" id="SM00834">
    <property type="entry name" value="CxxC_CXXC_SSSS"/>
    <property type="match status" value="1"/>
</dbReference>
<dbReference type="EMBL" id="LR796388">
    <property type="protein sequence ID" value="CAB4141253.1"/>
    <property type="molecule type" value="Genomic_DNA"/>
</dbReference>
<organism evidence="2">
    <name type="scientific">uncultured Caudovirales phage</name>
    <dbReference type="NCBI Taxonomy" id="2100421"/>
    <lineage>
        <taxon>Viruses</taxon>
        <taxon>Duplodnaviria</taxon>
        <taxon>Heunggongvirae</taxon>
        <taxon>Uroviricota</taxon>
        <taxon>Caudoviricetes</taxon>
        <taxon>Peduoviridae</taxon>
        <taxon>Maltschvirus</taxon>
        <taxon>Maltschvirus maltsch</taxon>
    </lineage>
</organism>
<protein>
    <submittedName>
        <fullName evidence="2">Regulatory protein, FmdB, Zinc ribbon domain</fullName>
    </submittedName>
</protein>
<feature type="domain" description="Putative regulatory protein FmdB zinc ribbon" evidence="1">
    <location>
        <begin position="1"/>
        <end position="42"/>
    </location>
</feature>
<dbReference type="NCBIfam" id="TIGR02605">
    <property type="entry name" value="CxxC_CxxC_SSSS"/>
    <property type="match status" value="1"/>
</dbReference>
<gene>
    <name evidence="2" type="ORF">UFOVP410_92</name>
</gene>